<evidence type="ECO:0000313" key="1">
    <source>
        <dbReference type="EnsemblMetazoa" id="XP_019772822.1"/>
    </source>
</evidence>
<reference evidence="2" key="1">
    <citation type="journal article" date="2013" name="Genome Biol.">
        <title>Draft genome of the mountain pine beetle, Dendroctonus ponderosae Hopkins, a major forest pest.</title>
        <authorList>
            <person name="Keeling C.I."/>
            <person name="Yuen M.M."/>
            <person name="Liao N.Y."/>
            <person name="Docking T.R."/>
            <person name="Chan S.K."/>
            <person name="Taylor G.A."/>
            <person name="Palmquist D.L."/>
            <person name="Jackman S.D."/>
            <person name="Nguyen A."/>
            <person name="Li M."/>
            <person name="Henderson H."/>
            <person name="Janes J.K."/>
            <person name="Zhao Y."/>
            <person name="Pandoh P."/>
            <person name="Moore R."/>
            <person name="Sperling F.A."/>
            <person name="Huber D.P."/>
            <person name="Birol I."/>
            <person name="Jones S.J."/>
            <person name="Bohlmann J."/>
        </authorList>
    </citation>
    <scope>NUCLEOTIDE SEQUENCE</scope>
</reference>
<protein>
    <recommendedName>
        <fullName evidence="3">Peptidase aspartic putative domain-containing protein</fullName>
    </recommendedName>
</protein>
<name>A0AAR5QI49_DENPD</name>
<evidence type="ECO:0008006" key="3">
    <source>
        <dbReference type="Google" id="ProtNLM"/>
    </source>
</evidence>
<dbReference type="EnsemblMetazoa" id="XM_019917263.1">
    <property type="protein sequence ID" value="XP_019772822.1"/>
    <property type="gene ID" value="LOC109546347"/>
</dbReference>
<evidence type="ECO:0000313" key="2">
    <source>
        <dbReference type="Proteomes" id="UP000019118"/>
    </source>
</evidence>
<sequence>MPIAALMDINFDIYQLNISTEIPLADPEFHQPKEVDLLIGASLFWNLLLEGKIQLGKNLPTLHNTHFGYIVTGNVFTNCTASICGLLKVHIPEDEQLRKFWELEEVKVSSILSKDDLECEKQFQNNTFRSKQGQFVVKFPLKYSPTMLGDSKQLAIKRFLSLEKRFSDLEFKKMYFDFIHEYEQLGHMTRVSEEKSNCASNSYFLPHHGVLKDHNITTRLRTVFDGSCPSSSGWSLNDLQFIGPKVQNDITDIMLRFRT</sequence>
<dbReference type="PANTHER" id="PTHR47331:SF1">
    <property type="entry name" value="GAG-LIKE PROTEIN"/>
    <property type="match status" value="1"/>
</dbReference>
<dbReference type="Proteomes" id="UP000019118">
    <property type="component" value="Unassembled WGS sequence"/>
</dbReference>
<reference evidence="1" key="2">
    <citation type="submission" date="2024-08" db="UniProtKB">
        <authorList>
            <consortium name="EnsemblMetazoa"/>
        </authorList>
    </citation>
    <scope>IDENTIFICATION</scope>
</reference>
<dbReference type="AlphaFoldDB" id="A0AAR5QI49"/>
<dbReference type="PANTHER" id="PTHR47331">
    <property type="entry name" value="PHD-TYPE DOMAIN-CONTAINING PROTEIN"/>
    <property type="match status" value="1"/>
</dbReference>
<accession>A0AAR5QI49</accession>
<proteinExistence type="predicted"/>
<keyword evidence="2" id="KW-1185">Reference proteome</keyword>
<organism evidence="1 2">
    <name type="scientific">Dendroctonus ponderosae</name>
    <name type="common">Mountain pine beetle</name>
    <dbReference type="NCBI Taxonomy" id="77166"/>
    <lineage>
        <taxon>Eukaryota</taxon>
        <taxon>Metazoa</taxon>
        <taxon>Ecdysozoa</taxon>
        <taxon>Arthropoda</taxon>
        <taxon>Hexapoda</taxon>
        <taxon>Insecta</taxon>
        <taxon>Pterygota</taxon>
        <taxon>Neoptera</taxon>
        <taxon>Endopterygota</taxon>
        <taxon>Coleoptera</taxon>
        <taxon>Polyphaga</taxon>
        <taxon>Cucujiformia</taxon>
        <taxon>Curculionidae</taxon>
        <taxon>Scolytinae</taxon>
        <taxon>Dendroctonus</taxon>
    </lineage>
</organism>